<feature type="compositionally biased region" description="Basic and acidic residues" evidence="1">
    <location>
        <begin position="1"/>
        <end position="15"/>
    </location>
</feature>
<evidence type="ECO:0008006" key="5">
    <source>
        <dbReference type="Google" id="ProtNLM"/>
    </source>
</evidence>
<evidence type="ECO:0000313" key="3">
    <source>
        <dbReference type="EMBL" id="CAE8644917.1"/>
    </source>
</evidence>
<proteinExistence type="predicted"/>
<accession>A0A813E4D7</accession>
<feature type="region of interest" description="Disordered" evidence="1">
    <location>
        <begin position="92"/>
        <end position="122"/>
    </location>
</feature>
<gene>
    <name evidence="2" type="ORF">PGLA1383_LOCUS13423</name>
    <name evidence="3" type="ORF">PGLA2088_LOCUS3465</name>
</gene>
<evidence type="ECO:0000313" key="2">
    <source>
        <dbReference type="EMBL" id="CAE8594902.1"/>
    </source>
</evidence>
<dbReference type="AlphaFoldDB" id="A0A813E4D7"/>
<comment type="caution">
    <text evidence="2">The sequence shown here is derived from an EMBL/GenBank/DDBJ whole genome shotgun (WGS) entry which is preliminary data.</text>
</comment>
<feature type="region of interest" description="Disordered" evidence="1">
    <location>
        <begin position="1"/>
        <end position="22"/>
    </location>
</feature>
<feature type="non-terminal residue" evidence="2">
    <location>
        <position position="214"/>
    </location>
</feature>
<dbReference type="EMBL" id="CAJNNV010007411">
    <property type="protein sequence ID" value="CAE8594902.1"/>
    <property type="molecule type" value="Genomic_DNA"/>
</dbReference>
<sequence length="214" mass="22194">DERDSQVSREAEGHELAAGGEGNDALRSAAAAAMRLCAADRNQAVPAAVQTLLAASEDPAEAAKMLASSVQAATSRLPAATAPLLAQVAQEIKDQQRSSSKVTQDDEDIDDDESDDQGGQHFMLGPIKVPLAMLISIANGLEPDDLTPAAGTCKSLCIAININLQYTYFLIRLLRLIVLGPELARAMGQEEESSSAGSSDGGESSTEASSGCHG</sequence>
<evidence type="ECO:0000313" key="4">
    <source>
        <dbReference type="Proteomes" id="UP000654075"/>
    </source>
</evidence>
<name>A0A813E4D7_POLGL</name>
<organism evidence="2 4">
    <name type="scientific">Polarella glacialis</name>
    <name type="common">Dinoflagellate</name>
    <dbReference type="NCBI Taxonomy" id="89957"/>
    <lineage>
        <taxon>Eukaryota</taxon>
        <taxon>Sar</taxon>
        <taxon>Alveolata</taxon>
        <taxon>Dinophyceae</taxon>
        <taxon>Suessiales</taxon>
        <taxon>Suessiaceae</taxon>
        <taxon>Polarella</taxon>
    </lineage>
</organism>
<reference evidence="2" key="1">
    <citation type="submission" date="2021-02" db="EMBL/GenBank/DDBJ databases">
        <authorList>
            <person name="Dougan E. K."/>
            <person name="Rhodes N."/>
            <person name="Thang M."/>
            <person name="Chan C."/>
        </authorList>
    </citation>
    <scope>NUCLEOTIDE SEQUENCE</scope>
</reference>
<feature type="compositionally biased region" description="Acidic residues" evidence="1">
    <location>
        <begin position="105"/>
        <end position="116"/>
    </location>
</feature>
<feature type="compositionally biased region" description="Low complexity" evidence="1">
    <location>
        <begin position="194"/>
        <end position="214"/>
    </location>
</feature>
<dbReference type="Proteomes" id="UP000654075">
    <property type="component" value="Unassembled WGS sequence"/>
</dbReference>
<dbReference type="Proteomes" id="UP000626109">
    <property type="component" value="Unassembled WGS sequence"/>
</dbReference>
<keyword evidence="4" id="KW-1185">Reference proteome</keyword>
<feature type="region of interest" description="Disordered" evidence="1">
    <location>
        <begin position="189"/>
        <end position="214"/>
    </location>
</feature>
<dbReference type="EMBL" id="CAJNNW010003006">
    <property type="protein sequence ID" value="CAE8644917.1"/>
    <property type="molecule type" value="Genomic_DNA"/>
</dbReference>
<evidence type="ECO:0000256" key="1">
    <source>
        <dbReference type="SAM" id="MobiDB-lite"/>
    </source>
</evidence>
<protein>
    <recommendedName>
        <fullName evidence="5">F-box domain-containing protein</fullName>
    </recommendedName>
</protein>